<dbReference type="GO" id="GO:0008691">
    <property type="term" value="F:3-hydroxybutyryl-CoA dehydrogenase activity"/>
    <property type="evidence" value="ECO:0007669"/>
    <property type="project" value="UniProtKB-EC"/>
</dbReference>
<feature type="binding site" evidence="6">
    <location>
        <position position="118"/>
    </location>
    <ligand>
        <name>CoA</name>
        <dbReference type="ChEBI" id="CHEBI:57287"/>
    </ligand>
</feature>
<dbReference type="SUPFAM" id="SSF48179">
    <property type="entry name" value="6-phosphogluconate dehydrogenase C-terminal domain-like"/>
    <property type="match status" value="1"/>
</dbReference>
<dbReference type="InterPro" id="IPR036291">
    <property type="entry name" value="NAD(P)-bd_dom_sf"/>
</dbReference>
<accession>A0A437QBI4</accession>
<feature type="binding site" evidence="5">
    <location>
        <position position="273"/>
    </location>
    <ligand>
        <name>NAD(+)</name>
        <dbReference type="ChEBI" id="CHEBI:57540"/>
    </ligand>
</feature>
<evidence type="ECO:0000256" key="2">
    <source>
        <dbReference type="ARBA" id="ARBA00023002"/>
    </source>
</evidence>
<feature type="binding site" evidence="5">
    <location>
        <position position="118"/>
    </location>
    <ligand>
        <name>NAD(+)</name>
        <dbReference type="ChEBI" id="CHEBI:57540"/>
    </ligand>
</feature>
<evidence type="ECO:0000256" key="1">
    <source>
        <dbReference type="ARBA" id="ARBA00009463"/>
    </source>
</evidence>
<evidence type="ECO:0000313" key="10">
    <source>
        <dbReference type="Proteomes" id="UP000282818"/>
    </source>
</evidence>
<feature type="domain" description="3-hydroxyacyl-CoA dehydrogenase C-terminal" evidence="7">
    <location>
        <begin position="185"/>
        <end position="281"/>
    </location>
</feature>
<dbReference type="GO" id="GO:0006631">
    <property type="term" value="P:fatty acid metabolic process"/>
    <property type="evidence" value="ECO:0007669"/>
    <property type="project" value="InterPro"/>
</dbReference>
<organism evidence="9 10">
    <name type="scientific">Neptunomonas marina</name>
    <dbReference type="NCBI Taxonomy" id="1815562"/>
    <lineage>
        <taxon>Bacteria</taxon>
        <taxon>Pseudomonadati</taxon>
        <taxon>Pseudomonadota</taxon>
        <taxon>Gammaproteobacteria</taxon>
        <taxon>Oceanospirillales</taxon>
        <taxon>Oceanospirillaceae</taxon>
        <taxon>Neptunomonas</taxon>
    </lineage>
</organism>
<keyword evidence="10" id="KW-1185">Reference proteome</keyword>
<evidence type="ECO:0000256" key="4">
    <source>
        <dbReference type="PIRSR" id="PIRSR000105-1"/>
    </source>
</evidence>
<dbReference type="InterPro" id="IPR008927">
    <property type="entry name" value="6-PGluconate_DH-like_C_sf"/>
</dbReference>
<dbReference type="FunFam" id="3.40.50.720:FF:000009">
    <property type="entry name" value="Fatty oxidation complex, alpha subunit"/>
    <property type="match status" value="1"/>
</dbReference>
<sequence length="282" mass="30299">MSISTVGVIGAGQMGNGIAQSMAMAGLEVILNDIDGASIERALATIQKSLTRMESKGKLSEPAEQVMGRIKTSTELSALAQTQLVVEAVSENEALKKSLFKQLDELCPAETILASNTSSISITRIAAATNRPDQVIGMHFMNPVPVMKLVEVIRGLQTSDEVNDKIVALVEQLGKVAVGSEDRPGFIVNRILLPMINEAVFALYEGVGEAKAIDDAMKLGTAHPMGPLELADMIGLDTCLSIMEVLYEGFRDSKYRPCPLLRSMVDAGYLGRKSGQGFYSYE</sequence>
<dbReference type="NCBIfam" id="NF005875">
    <property type="entry name" value="PRK07819.1"/>
    <property type="match status" value="1"/>
</dbReference>
<feature type="binding site" evidence="5">
    <location>
        <begin position="10"/>
        <end position="15"/>
    </location>
    <ligand>
        <name>NAD(+)</name>
        <dbReference type="ChEBI" id="CHEBI:57540"/>
    </ligand>
</feature>
<dbReference type="NCBIfam" id="NF004474">
    <property type="entry name" value="PRK05808.1"/>
    <property type="match status" value="1"/>
</dbReference>
<evidence type="ECO:0000256" key="3">
    <source>
        <dbReference type="ARBA" id="ARBA00023027"/>
    </source>
</evidence>
<gene>
    <name evidence="9" type="ORF">EOE65_06920</name>
</gene>
<dbReference type="RefSeq" id="WP_127693562.1">
    <property type="nucleotide sequence ID" value="NZ_SACQ01000002.1"/>
</dbReference>
<dbReference type="Pfam" id="PF02737">
    <property type="entry name" value="3HCDH_N"/>
    <property type="match status" value="1"/>
</dbReference>
<evidence type="ECO:0000256" key="6">
    <source>
        <dbReference type="PIRSR" id="PIRSR000105-3"/>
    </source>
</evidence>
<dbReference type="InterPro" id="IPR013328">
    <property type="entry name" value="6PGD_dom2"/>
</dbReference>
<keyword evidence="2 9" id="KW-0560">Oxidoreductase</keyword>
<dbReference type="InterPro" id="IPR022694">
    <property type="entry name" value="3-OHacyl-CoA_DH"/>
</dbReference>
<feature type="binding site" evidence="5">
    <location>
        <position position="91"/>
    </location>
    <ligand>
        <name>NAD(+)</name>
        <dbReference type="ChEBI" id="CHEBI:57540"/>
    </ligand>
</feature>
<name>A0A437QBI4_9GAMM</name>
<dbReference type="Pfam" id="PF00725">
    <property type="entry name" value="3HCDH"/>
    <property type="match status" value="1"/>
</dbReference>
<feature type="binding site" evidence="5">
    <location>
        <position position="96"/>
    </location>
    <ligand>
        <name>NAD(+)</name>
        <dbReference type="ChEBI" id="CHEBI:57540"/>
    </ligand>
</feature>
<dbReference type="PIRSF" id="PIRSF000105">
    <property type="entry name" value="HCDH"/>
    <property type="match status" value="1"/>
</dbReference>
<evidence type="ECO:0000313" key="9">
    <source>
        <dbReference type="EMBL" id="RVU31703.1"/>
    </source>
</evidence>
<dbReference type="PROSITE" id="PS00067">
    <property type="entry name" value="3HCDH"/>
    <property type="match status" value="1"/>
</dbReference>
<comment type="similarity">
    <text evidence="1">Belongs to the 3-hydroxyacyl-CoA dehydrogenase family.</text>
</comment>
<feature type="binding site" evidence="5">
    <location>
        <position position="142"/>
    </location>
    <ligand>
        <name>NAD(+)</name>
        <dbReference type="ChEBI" id="CHEBI:57540"/>
    </ligand>
</feature>
<comment type="caution">
    <text evidence="9">The sequence shown here is derived from an EMBL/GenBank/DDBJ whole genome shotgun (WGS) entry which is preliminary data.</text>
</comment>
<feature type="binding site" evidence="6">
    <location>
        <position position="49"/>
    </location>
    <ligand>
        <name>CoA</name>
        <dbReference type="ChEBI" id="CHEBI:57287"/>
    </ligand>
</feature>
<dbReference type="Gene3D" id="3.40.50.720">
    <property type="entry name" value="NAD(P)-binding Rossmann-like Domain"/>
    <property type="match status" value="1"/>
</dbReference>
<evidence type="ECO:0000259" key="8">
    <source>
        <dbReference type="Pfam" id="PF02737"/>
    </source>
</evidence>
<evidence type="ECO:0000256" key="5">
    <source>
        <dbReference type="PIRSR" id="PIRSR000105-2"/>
    </source>
</evidence>
<dbReference type="Gene3D" id="1.10.1040.10">
    <property type="entry name" value="N-(1-d-carboxylethyl)-l-norvaline Dehydrogenase, domain 2"/>
    <property type="match status" value="1"/>
</dbReference>
<dbReference type="PANTHER" id="PTHR48075:SF5">
    <property type="entry name" value="3-HYDROXYBUTYRYL-COA DEHYDROGENASE"/>
    <property type="match status" value="1"/>
</dbReference>
<dbReference type="EMBL" id="SACQ01000002">
    <property type="protein sequence ID" value="RVU31703.1"/>
    <property type="molecule type" value="Genomic_DNA"/>
</dbReference>
<proteinExistence type="inferred from homology"/>
<reference evidence="9 10" key="1">
    <citation type="submission" date="2019-01" db="EMBL/GenBank/DDBJ databases">
        <authorList>
            <person name="Chen W.-M."/>
        </authorList>
    </citation>
    <scope>NUCLEOTIDE SEQUENCE [LARGE SCALE GENOMIC DNA]</scope>
    <source>
        <strain evidence="9 10">HPM-16</strain>
    </source>
</reference>
<evidence type="ECO:0000259" key="7">
    <source>
        <dbReference type="Pfam" id="PF00725"/>
    </source>
</evidence>
<feature type="domain" description="3-hydroxyacyl-CoA dehydrogenase NAD binding" evidence="8">
    <location>
        <begin position="5"/>
        <end position="181"/>
    </location>
</feature>
<dbReference type="GO" id="GO:0070403">
    <property type="term" value="F:NAD+ binding"/>
    <property type="evidence" value="ECO:0007669"/>
    <property type="project" value="InterPro"/>
</dbReference>
<dbReference type="Proteomes" id="UP000282818">
    <property type="component" value="Unassembled WGS sequence"/>
</dbReference>
<dbReference type="InterPro" id="IPR006108">
    <property type="entry name" value="3HC_DH_C"/>
</dbReference>
<dbReference type="AlphaFoldDB" id="A0A437QBI4"/>
<dbReference type="InterPro" id="IPR006180">
    <property type="entry name" value="3-OHacyl-CoA_DH_CS"/>
</dbReference>
<feature type="binding site" evidence="6">
    <location>
        <position position="56"/>
    </location>
    <ligand>
        <name>CoA</name>
        <dbReference type="ChEBI" id="CHEBI:57287"/>
    </ligand>
</feature>
<feature type="binding site" evidence="5">
    <location>
        <position position="33"/>
    </location>
    <ligand>
        <name>NAD(+)</name>
        <dbReference type="ChEBI" id="CHEBI:57540"/>
    </ligand>
</feature>
<keyword evidence="3 5" id="KW-0520">NAD</keyword>
<dbReference type="SUPFAM" id="SSF51735">
    <property type="entry name" value="NAD(P)-binding Rossmann-fold domains"/>
    <property type="match status" value="1"/>
</dbReference>
<dbReference type="PANTHER" id="PTHR48075">
    <property type="entry name" value="3-HYDROXYACYL-COA DEHYDROGENASE FAMILY PROTEIN"/>
    <property type="match status" value="1"/>
</dbReference>
<dbReference type="InterPro" id="IPR006176">
    <property type="entry name" value="3-OHacyl-CoA_DH_NAD-bd"/>
</dbReference>
<dbReference type="EC" id="1.1.1.157" evidence="9"/>
<protein>
    <submittedName>
        <fullName evidence="9">3-hydroxybutyryl-CoA dehydrogenase</fullName>
        <ecNumber evidence="9">1.1.1.157</ecNumber>
    </submittedName>
</protein>
<feature type="site" description="Important for catalytic activity" evidence="4">
    <location>
        <position position="139"/>
    </location>
</feature>